<comment type="caution">
    <text evidence="4">The sequence shown here is derived from an EMBL/GenBank/DDBJ whole genome shotgun (WGS) entry which is preliminary data.</text>
</comment>
<reference evidence="4 5" key="1">
    <citation type="journal article" date="2015" name="Nature">
        <title>rRNA introns, odd ribosomes, and small enigmatic genomes across a large radiation of phyla.</title>
        <authorList>
            <person name="Brown C.T."/>
            <person name="Hug L.A."/>
            <person name="Thomas B.C."/>
            <person name="Sharon I."/>
            <person name="Castelle C.J."/>
            <person name="Singh A."/>
            <person name="Wilkins M.J."/>
            <person name="Williams K.H."/>
            <person name="Banfield J.F."/>
        </authorList>
    </citation>
    <scope>NUCLEOTIDE SEQUENCE [LARGE SCALE GENOMIC DNA]</scope>
</reference>
<sequence length="346" mass="39055">MRVALVTESGKADSVRGIGVYTKKLYDSIKQLKTANLSLDLTTINDPKLATYDILHHTDFRVYFSRPKLFKNTKTIVMIHDCIPLIYPDHYPPGIRGKIKLFQQKFLLKSVDRVVTNSETSKKDIVRLLDVPSTKIDVIYLAPNLEFKKKNNSTSVVEKYNLPKKFVLYVGDVNYNKNIVTLTDACSLVKIPLIIVGKQAVDEKVDLNHPENQSFSTFLNKYRNNPNVLRVGYVSNEELFEIYSLASVYCQPSFYEGFGIGVVNAFACGVPVVISKTQALVEIADGAALIVDPRNPKNLANKIAEILENKSTKAHLIKKGFNRVKDFSWEKTAKETLKVYKSVNRS</sequence>
<dbReference type="SUPFAM" id="SSF53756">
    <property type="entry name" value="UDP-Glycosyltransferase/glycogen phosphorylase"/>
    <property type="match status" value="1"/>
</dbReference>
<evidence type="ECO:0000313" key="5">
    <source>
        <dbReference type="Proteomes" id="UP000034591"/>
    </source>
</evidence>
<dbReference type="AlphaFoldDB" id="A0A0G0JMR0"/>
<dbReference type="STRING" id="1618545.US53_C0001G0014"/>
<accession>A0A0G0JMR0</accession>
<dbReference type="EMBL" id="LBTI01000001">
    <property type="protein sequence ID" value="KKQ38109.1"/>
    <property type="molecule type" value="Genomic_DNA"/>
</dbReference>
<dbReference type="PANTHER" id="PTHR46401">
    <property type="entry name" value="GLYCOSYLTRANSFERASE WBBK-RELATED"/>
    <property type="match status" value="1"/>
</dbReference>
<dbReference type="Proteomes" id="UP000034591">
    <property type="component" value="Unassembled WGS sequence"/>
</dbReference>
<dbReference type="Pfam" id="PF13439">
    <property type="entry name" value="Glyco_transf_4"/>
    <property type="match status" value="1"/>
</dbReference>
<dbReference type="InterPro" id="IPR001296">
    <property type="entry name" value="Glyco_trans_1"/>
</dbReference>
<evidence type="ECO:0000259" key="2">
    <source>
        <dbReference type="Pfam" id="PF00534"/>
    </source>
</evidence>
<dbReference type="InterPro" id="IPR028098">
    <property type="entry name" value="Glyco_trans_4-like_N"/>
</dbReference>
<name>A0A0G0JMR0_9BACT</name>
<proteinExistence type="predicted"/>
<dbReference type="Gene3D" id="3.40.50.2000">
    <property type="entry name" value="Glycogen Phosphorylase B"/>
    <property type="match status" value="2"/>
</dbReference>
<evidence type="ECO:0000256" key="1">
    <source>
        <dbReference type="ARBA" id="ARBA00022679"/>
    </source>
</evidence>
<gene>
    <name evidence="4" type="ORF">US53_C0001G0014</name>
</gene>
<evidence type="ECO:0000313" key="4">
    <source>
        <dbReference type="EMBL" id="KKQ38109.1"/>
    </source>
</evidence>
<feature type="domain" description="Glycosyltransferase subfamily 4-like N-terminal" evidence="3">
    <location>
        <begin position="51"/>
        <end position="142"/>
    </location>
</feature>
<evidence type="ECO:0000259" key="3">
    <source>
        <dbReference type="Pfam" id="PF13439"/>
    </source>
</evidence>
<dbReference type="CDD" id="cd03809">
    <property type="entry name" value="GT4_MtfB-like"/>
    <property type="match status" value="1"/>
</dbReference>
<protein>
    <submittedName>
        <fullName evidence="4">Glycosyl transferase group 1</fullName>
    </submittedName>
</protein>
<dbReference type="Pfam" id="PF00534">
    <property type="entry name" value="Glycos_transf_1"/>
    <property type="match status" value="1"/>
</dbReference>
<dbReference type="PANTHER" id="PTHR46401:SF2">
    <property type="entry name" value="GLYCOSYLTRANSFERASE WBBK-RELATED"/>
    <property type="match status" value="1"/>
</dbReference>
<organism evidence="4 5">
    <name type="scientific">Candidatus Woesebacteria bacterium GW2011_GWA1_37_7</name>
    <dbReference type="NCBI Taxonomy" id="1618545"/>
    <lineage>
        <taxon>Bacteria</taxon>
        <taxon>Candidatus Woeseibacteriota</taxon>
    </lineage>
</organism>
<feature type="domain" description="Glycosyl transferase family 1" evidence="2">
    <location>
        <begin position="161"/>
        <end position="322"/>
    </location>
</feature>
<keyword evidence="1 4" id="KW-0808">Transferase</keyword>
<dbReference type="GO" id="GO:0016757">
    <property type="term" value="F:glycosyltransferase activity"/>
    <property type="evidence" value="ECO:0007669"/>
    <property type="project" value="InterPro"/>
</dbReference>